<feature type="compositionally biased region" description="Low complexity" evidence="2">
    <location>
        <begin position="65"/>
        <end position="76"/>
    </location>
</feature>
<dbReference type="Proteomes" id="UP001199469">
    <property type="component" value="Unassembled WGS sequence"/>
</dbReference>
<dbReference type="RefSeq" id="WP_230733582.1">
    <property type="nucleotide sequence ID" value="NZ_JAJNDB010000002.1"/>
</dbReference>
<keyword evidence="1" id="KW-0238">DNA-binding</keyword>
<keyword evidence="6" id="KW-1185">Reference proteome</keyword>
<sequence length="122" mass="13331">MAQKVVVSLVDDLDETEADETVEFGIDGATYEIDLSDSNAAKLRDILADYVAHSRRLSGRRRSSRGAAPASGATTRRGGGRASVDREQNQAIREWARKQGMTVSERGRIPSEVSEAYHKAHS</sequence>
<feature type="domain" description="Lsr2 DNA-binding" evidence="4">
    <location>
        <begin position="85"/>
        <end position="120"/>
    </location>
</feature>
<feature type="domain" description="Lsr2 dimerization" evidence="3">
    <location>
        <begin position="1"/>
        <end position="57"/>
    </location>
</feature>
<feature type="compositionally biased region" description="Basic and acidic residues" evidence="2">
    <location>
        <begin position="105"/>
        <end position="122"/>
    </location>
</feature>
<gene>
    <name evidence="5" type="ORF">LQ327_11735</name>
</gene>
<comment type="caution">
    <text evidence="5">The sequence shown here is derived from an EMBL/GenBank/DDBJ whole genome shotgun (WGS) entry which is preliminary data.</text>
</comment>
<evidence type="ECO:0000256" key="1">
    <source>
        <dbReference type="ARBA" id="ARBA00023125"/>
    </source>
</evidence>
<dbReference type="Pfam" id="PF11774">
    <property type="entry name" value="Lsr2"/>
    <property type="match status" value="1"/>
</dbReference>
<dbReference type="InterPro" id="IPR036625">
    <property type="entry name" value="E3-bd_dom_sf"/>
</dbReference>
<dbReference type="Gene3D" id="3.30.60.230">
    <property type="entry name" value="Lsr2, dimerization domain"/>
    <property type="match status" value="1"/>
</dbReference>
<evidence type="ECO:0000313" key="5">
    <source>
        <dbReference type="EMBL" id="MCD2194046.1"/>
    </source>
</evidence>
<accession>A0ABS8P719</accession>
<reference evidence="5 6" key="1">
    <citation type="submission" date="2021-11" db="EMBL/GenBank/DDBJ databases">
        <title>Draft genome sequence of Actinomycetospora sp. SF1 isolated from the rhizosphere soil.</title>
        <authorList>
            <person name="Duangmal K."/>
            <person name="Chantavorakit T."/>
        </authorList>
    </citation>
    <scope>NUCLEOTIDE SEQUENCE [LARGE SCALE GENOMIC DNA]</scope>
    <source>
        <strain evidence="5 6">TBRC 5722</strain>
    </source>
</reference>
<feature type="region of interest" description="Disordered" evidence="2">
    <location>
        <begin position="56"/>
        <end position="122"/>
    </location>
</feature>
<dbReference type="InterPro" id="IPR055370">
    <property type="entry name" value="Lsr2_DNA-bd"/>
</dbReference>
<organism evidence="5 6">
    <name type="scientific">Actinomycetospora endophytica</name>
    <dbReference type="NCBI Taxonomy" id="2291215"/>
    <lineage>
        <taxon>Bacteria</taxon>
        <taxon>Bacillati</taxon>
        <taxon>Actinomycetota</taxon>
        <taxon>Actinomycetes</taxon>
        <taxon>Pseudonocardiales</taxon>
        <taxon>Pseudonocardiaceae</taxon>
        <taxon>Actinomycetospora</taxon>
    </lineage>
</organism>
<dbReference type="EMBL" id="JAJNDB010000002">
    <property type="protein sequence ID" value="MCD2194046.1"/>
    <property type="molecule type" value="Genomic_DNA"/>
</dbReference>
<evidence type="ECO:0000256" key="2">
    <source>
        <dbReference type="SAM" id="MobiDB-lite"/>
    </source>
</evidence>
<evidence type="ECO:0000259" key="3">
    <source>
        <dbReference type="Pfam" id="PF11774"/>
    </source>
</evidence>
<protein>
    <submittedName>
        <fullName evidence="5">Lsr2 family protein</fullName>
    </submittedName>
</protein>
<dbReference type="InterPro" id="IPR042261">
    <property type="entry name" value="Lsr2-like_dimerization"/>
</dbReference>
<proteinExistence type="predicted"/>
<dbReference type="InterPro" id="IPR024412">
    <property type="entry name" value="Lsr2_dim_dom"/>
</dbReference>
<evidence type="ECO:0000259" key="4">
    <source>
        <dbReference type="Pfam" id="PF23359"/>
    </source>
</evidence>
<dbReference type="Gene3D" id="4.10.320.10">
    <property type="entry name" value="E3-binding domain"/>
    <property type="match status" value="1"/>
</dbReference>
<dbReference type="Pfam" id="PF23359">
    <property type="entry name" value="Lsr2_DNA-bd"/>
    <property type="match status" value="1"/>
</dbReference>
<evidence type="ECO:0000313" key="6">
    <source>
        <dbReference type="Proteomes" id="UP001199469"/>
    </source>
</evidence>
<name>A0ABS8P719_9PSEU</name>